<evidence type="ECO:0000256" key="6">
    <source>
        <dbReference type="ARBA" id="ARBA00022777"/>
    </source>
</evidence>
<dbReference type="GeneID" id="106672583"/>
<evidence type="ECO:0000313" key="14">
    <source>
        <dbReference type="Proteomes" id="UP000494040"/>
    </source>
</evidence>
<evidence type="ECO:0000256" key="11">
    <source>
        <dbReference type="RuleBase" id="RU000304"/>
    </source>
</evidence>
<proteinExistence type="inferred from homology"/>
<evidence type="ECO:0000256" key="5">
    <source>
        <dbReference type="ARBA" id="ARBA00022741"/>
    </source>
</evidence>
<dbReference type="InterPro" id="IPR008271">
    <property type="entry name" value="Ser/Thr_kinase_AS"/>
</dbReference>
<dbReference type="OrthoDB" id="4062651at2759"/>
<dbReference type="GO" id="GO:0004674">
    <property type="term" value="F:protein serine/threonine kinase activity"/>
    <property type="evidence" value="ECO:0007669"/>
    <property type="project" value="UniProtKB-KW"/>
</dbReference>
<comment type="similarity">
    <text evidence="1">Belongs to the protein kinase superfamily. TKL Ser/Thr protein kinase family. Pelle subfamily.</text>
</comment>
<keyword evidence="7 10" id="KW-0067">ATP-binding</keyword>
<dbReference type="PANTHER" id="PTHR47989">
    <property type="entry name" value="OS01G0750732 PROTEIN"/>
    <property type="match status" value="1"/>
</dbReference>
<dbReference type="GO" id="GO:0005524">
    <property type="term" value="F:ATP binding"/>
    <property type="evidence" value="ECO:0007669"/>
    <property type="project" value="UniProtKB-UniRule"/>
</dbReference>
<dbReference type="PANTHER" id="PTHR47989:SF61">
    <property type="entry name" value="PROTEIN KINASE DOMAIN-CONTAINING PROTEIN"/>
    <property type="match status" value="1"/>
</dbReference>
<dbReference type="RefSeq" id="XP_014259602.1">
    <property type="nucleotide sequence ID" value="XM_014404116.2"/>
</dbReference>
<feature type="binding site" evidence="10">
    <location>
        <position position="217"/>
    </location>
    <ligand>
        <name>ATP</name>
        <dbReference type="ChEBI" id="CHEBI:30616"/>
    </ligand>
</feature>
<evidence type="ECO:0000256" key="2">
    <source>
        <dbReference type="ARBA" id="ARBA00012513"/>
    </source>
</evidence>
<dbReference type="InterPro" id="IPR000719">
    <property type="entry name" value="Prot_kinase_dom"/>
</dbReference>
<reference evidence="13" key="1">
    <citation type="submission" date="2022-01" db="UniProtKB">
        <authorList>
            <consortium name="EnsemblMetazoa"/>
        </authorList>
    </citation>
    <scope>IDENTIFICATION</scope>
</reference>
<dbReference type="Gene3D" id="1.10.510.10">
    <property type="entry name" value="Transferase(Phosphotransferase) domain 1"/>
    <property type="match status" value="1"/>
</dbReference>
<keyword evidence="6" id="KW-0418">Kinase</keyword>
<protein>
    <recommendedName>
        <fullName evidence="2">non-specific serine/threonine protein kinase</fullName>
        <ecNumber evidence="2">2.7.11.1</ecNumber>
    </recommendedName>
</protein>
<evidence type="ECO:0000256" key="8">
    <source>
        <dbReference type="ARBA" id="ARBA00047899"/>
    </source>
</evidence>
<keyword evidence="14" id="KW-1185">Reference proteome</keyword>
<dbReference type="InterPro" id="IPR017441">
    <property type="entry name" value="Protein_kinase_ATP_BS"/>
</dbReference>
<dbReference type="Pfam" id="PF14786">
    <property type="entry name" value="Death_2"/>
    <property type="match status" value="1"/>
</dbReference>
<evidence type="ECO:0000256" key="9">
    <source>
        <dbReference type="ARBA" id="ARBA00048679"/>
    </source>
</evidence>
<dbReference type="InterPro" id="IPR011009">
    <property type="entry name" value="Kinase-like_dom_sf"/>
</dbReference>
<dbReference type="Gene3D" id="3.30.200.20">
    <property type="entry name" value="Phosphorylase Kinase, domain 1"/>
    <property type="match status" value="1"/>
</dbReference>
<comment type="catalytic activity">
    <reaction evidence="9">
        <text>L-seryl-[protein] + ATP = O-phospho-L-seryl-[protein] + ADP + H(+)</text>
        <dbReference type="Rhea" id="RHEA:17989"/>
        <dbReference type="Rhea" id="RHEA-COMP:9863"/>
        <dbReference type="Rhea" id="RHEA-COMP:11604"/>
        <dbReference type="ChEBI" id="CHEBI:15378"/>
        <dbReference type="ChEBI" id="CHEBI:29999"/>
        <dbReference type="ChEBI" id="CHEBI:30616"/>
        <dbReference type="ChEBI" id="CHEBI:83421"/>
        <dbReference type="ChEBI" id="CHEBI:456216"/>
        <dbReference type="EC" id="2.7.11.1"/>
    </reaction>
</comment>
<name>A0A8I6SEY9_CIMLE</name>
<keyword evidence="4" id="KW-0808">Transferase</keyword>
<dbReference type="SUPFAM" id="SSF56112">
    <property type="entry name" value="Protein kinase-like (PK-like)"/>
    <property type="match status" value="1"/>
</dbReference>
<dbReference type="AlphaFoldDB" id="A0A8I6SEY9"/>
<evidence type="ECO:0000259" key="12">
    <source>
        <dbReference type="PROSITE" id="PS50011"/>
    </source>
</evidence>
<evidence type="ECO:0000256" key="10">
    <source>
        <dbReference type="PROSITE-ProRule" id="PRU10141"/>
    </source>
</evidence>
<sequence length="464" mass="52233">MSVIQEHPQLDIEIRKMEQRNVLELSRILEVGEAWKEFMSIIPSENDPTCLKYTTEQIRMVEDAAIKQQRLCSEILLEEWGTSGRIRPRLSTLYNLLRQSEMIRAADYILENLLKGVTPPLFGNLQVLGHHGYINEPTAPPLSSESLYEDTVVNNCQGTTIFCHEDVRDVCEVKMFSYHELYEGTSGFSESLKLGEGGFGVVYLCTLPSGDKIAVKKLNHSSAIPGLSGRQFRNELLTVTQFSHKNLLQLIGYSSNGPDLCFAYVYMENGSLEENLKPGKNCLDWKKRYKIACGTAEGIVHLHTFTEKPMVHRDIKSANILLDQHYIPKVGDFGLVRHGSNAKSTKTVALTSTVLGTSAYMAPEAFRGDISVKMDVFSFGVVLLELITGLPPFDSDREGCDLATHVDEADEWETLIDVRPGEKNKTIVQPLFDIAQKCLLEKKARPNMTNTLKMLQEIYNYLED</sequence>
<accession>A0A8I6SEY9</accession>
<dbReference type="SMART" id="SM00220">
    <property type="entry name" value="S_TKc"/>
    <property type="match status" value="1"/>
</dbReference>
<dbReference type="Gene3D" id="1.10.533.10">
    <property type="entry name" value="Death Domain, Fas"/>
    <property type="match status" value="1"/>
</dbReference>
<keyword evidence="5 10" id="KW-0547">Nucleotide-binding</keyword>
<comment type="catalytic activity">
    <reaction evidence="8">
        <text>L-threonyl-[protein] + ATP = O-phospho-L-threonyl-[protein] + ADP + H(+)</text>
        <dbReference type="Rhea" id="RHEA:46608"/>
        <dbReference type="Rhea" id="RHEA-COMP:11060"/>
        <dbReference type="Rhea" id="RHEA-COMP:11605"/>
        <dbReference type="ChEBI" id="CHEBI:15378"/>
        <dbReference type="ChEBI" id="CHEBI:30013"/>
        <dbReference type="ChEBI" id="CHEBI:30616"/>
        <dbReference type="ChEBI" id="CHEBI:61977"/>
        <dbReference type="ChEBI" id="CHEBI:456216"/>
        <dbReference type="EC" id="2.7.11.1"/>
    </reaction>
</comment>
<dbReference type="PROSITE" id="PS50011">
    <property type="entry name" value="PROTEIN_KINASE_DOM"/>
    <property type="match status" value="1"/>
</dbReference>
<dbReference type="PROSITE" id="PS00108">
    <property type="entry name" value="PROTEIN_KINASE_ST"/>
    <property type="match status" value="1"/>
</dbReference>
<dbReference type="InterPro" id="IPR011029">
    <property type="entry name" value="DEATH-like_dom_sf"/>
</dbReference>
<evidence type="ECO:0000313" key="13">
    <source>
        <dbReference type="EnsemblMetazoa" id="XP_014259602.1"/>
    </source>
</evidence>
<dbReference type="OMA" id="YWEKRIS"/>
<dbReference type="Proteomes" id="UP000494040">
    <property type="component" value="Unassembled WGS sequence"/>
</dbReference>
<dbReference type="EnsemblMetazoa" id="XM_014404116.2">
    <property type="protein sequence ID" value="XP_014259602.1"/>
    <property type="gene ID" value="LOC106672583"/>
</dbReference>
<keyword evidence="3 11" id="KW-0723">Serine/threonine-protein kinase</keyword>
<dbReference type="InterPro" id="IPR029397">
    <property type="entry name" value="Tube_Death"/>
</dbReference>
<dbReference type="PROSITE" id="PS00107">
    <property type="entry name" value="PROTEIN_KINASE_ATP"/>
    <property type="match status" value="1"/>
</dbReference>
<dbReference type="FunFam" id="1.10.510.10:FF:000754">
    <property type="entry name" value="Interleukin-1 receptor-associated kinase"/>
    <property type="match status" value="1"/>
</dbReference>
<evidence type="ECO:0000256" key="4">
    <source>
        <dbReference type="ARBA" id="ARBA00022679"/>
    </source>
</evidence>
<dbReference type="Pfam" id="PF00069">
    <property type="entry name" value="Pkinase"/>
    <property type="match status" value="1"/>
</dbReference>
<evidence type="ECO:0000256" key="3">
    <source>
        <dbReference type="ARBA" id="ARBA00022527"/>
    </source>
</evidence>
<evidence type="ECO:0000256" key="7">
    <source>
        <dbReference type="ARBA" id="ARBA00022840"/>
    </source>
</evidence>
<organism evidence="13 14">
    <name type="scientific">Cimex lectularius</name>
    <name type="common">Bed bug</name>
    <name type="synonym">Acanthia lectularia</name>
    <dbReference type="NCBI Taxonomy" id="79782"/>
    <lineage>
        <taxon>Eukaryota</taxon>
        <taxon>Metazoa</taxon>
        <taxon>Ecdysozoa</taxon>
        <taxon>Arthropoda</taxon>
        <taxon>Hexapoda</taxon>
        <taxon>Insecta</taxon>
        <taxon>Pterygota</taxon>
        <taxon>Neoptera</taxon>
        <taxon>Paraneoptera</taxon>
        <taxon>Hemiptera</taxon>
        <taxon>Heteroptera</taxon>
        <taxon>Panheteroptera</taxon>
        <taxon>Cimicomorpha</taxon>
        <taxon>Cimicidae</taxon>
        <taxon>Cimex</taxon>
    </lineage>
</organism>
<dbReference type="EC" id="2.7.11.1" evidence="2"/>
<dbReference type="KEGG" id="clec:106672583"/>
<feature type="domain" description="Protein kinase" evidence="12">
    <location>
        <begin position="188"/>
        <end position="462"/>
    </location>
</feature>
<dbReference type="SUPFAM" id="SSF47986">
    <property type="entry name" value="DEATH domain"/>
    <property type="match status" value="1"/>
</dbReference>
<evidence type="ECO:0000256" key="1">
    <source>
        <dbReference type="ARBA" id="ARBA00008718"/>
    </source>
</evidence>